<organism evidence="2 3">
    <name type="scientific">Symbiodinium microadriaticum</name>
    <name type="common">Dinoflagellate</name>
    <name type="synonym">Zooxanthella microadriatica</name>
    <dbReference type="NCBI Taxonomy" id="2951"/>
    <lineage>
        <taxon>Eukaryota</taxon>
        <taxon>Sar</taxon>
        <taxon>Alveolata</taxon>
        <taxon>Dinophyceae</taxon>
        <taxon>Suessiales</taxon>
        <taxon>Symbiodiniaceae</taxon>
        <taxon>Symbiodinium</taxon>
    </lineage>
</organism>
<comment type="caution">
    <text evidence="2">The sequence shown here is derived from an EMBL/GenBank/DDBJ whole genome shotgun (WGS) entry which is preliminary data.</text>
</comment>
<dbReference type="AlphaFoldDB" id="A0A1Q9CKA8"/>
<protein>
    <submittedName>
        <fullName evidence="2">Uncharacterized protein</fullName>
    </submittedName>
</protein>
<evidence type="ECO:0000313" key="2">
    <source>
        <dbReference type="EMBL" id="OLP83345.1"/>
    </source>
</evidence>
<evidence type="ECO:0000256" key="1">
    <source>
        <dbReference type="SAM" id="MobiDB-lite"/>
    </source>
</evidence>
<name>A0A1Q9CKA8_SYMMI</name>
<keyword evidence="3" id="KW-1185">Reference proteome</keyword>
<feature type="compositionally biased region" description="Pro residues" evidence="1">
    <location>
        <begin position="30"/>
        <end position="42"/>
    </location>
</feature>
<gene>
    <name evidence="2" type="ORF">AK812_SmicGene35902</name>
</gene>
<feature type="region of interest" description="Disordered" evidence="1">
    <location>
        <begin position="1"/>
        <end position="62"/>
    </location>
</feature>
<dbReference type="Proteomes" id="UP000186817">
    <property type="component" value="Unassembled WGS sequence"/>
</dbReference>
<dbReference type="EMBL" id="LSRX01001122">
    <property type="protein sequence ID" value="OLP83345.1"/>
    <property type="molecule type" value="Genomic_DNA"/>
</dbReference>
<proteinExistence type="predicted"/>
<reference evidence="2 3" key="1">
    <citation type="submission" date="2016-02" db="EMBL/GenBank/DDBJ databases">
        <title>Genome analysis of coral dinoflagellate symbionts highlights evolutionary adaptations to a symbiotic lifestyle.</title>
        <authorList>
            <person name="Aranda M."/>
            <person name="Li Y."/>
            <person name="Liew Y.J."/>
            <person name="Baumgarten S."/>
            <person name="Simakov O."/>
            <person name="Wilson M."/>
            <person name="Piel J."/>
            <person name="Ashoor H."/>
            <person name="Bougouffa S."/>
            <person name="Bajic V.B."/>
            <person name="Ryu T."/>
            <person name="Ravasi T."/>
            <person name="Bayer T."/>
            <person name="Micklem G."/>
            <person name="Kim H."/>
            <person name="Bhak J."/>
            <person name="Lajeunesse T.C."/>
            <person name="Voolstra C.R."/>
        </authorList>
    </citation>
    <scope>NUCLEOTIDE SEQUENCE [LARGE SCALE GENOMIC DNA]</scope>
    <source>
        <strain evidence="2 3">CCMP2467</strain>
    </source>
</reference>
<evidence type="ECO:0000313" key="3">
    <source>
        <dbReference type="Proteomes" id="UP000186817"/>
    </source>
</evidence>
<sequence length="86" mass="8728">MTSFGTVLQRAQDEATQNLLGMVQESGAAPQPPQPPLPPPQPVQASGGGPPMPPPSDVAAARPASLEALQDATSRLMGGDRPFVGS</sequence>
<accession>A0A1Q9CKA8</accession>